<dbReference type="GO" id="GO:0005315">
    <property type="term" value="F:phosphate transmembrane transporter activity"/>
    <property type="evidence" value="ECO:0007669"/>
    <property type="project" value="InterPro"/>
</dbReference>
<comment type="caution">
    <text evidence="10">Lacks conserved residue(s) required for the propagation of feature annotation.</text>
</comment>
<keyword evidence="5 10" id="KW-1003">Cell membrane</keyword>
<dbReference type="GO" id="GO:0005886">
    <property type="term" value="C:plasma membrane"/>
    <property type="evidence" value="ECO:0007669"/>
    <property type="project" value="UniProtKB-SubCell"/>
</dbReference>
<comment type="function">
    <text evidence="1">Part of the binding-protein-dependent transport system for phosphate; probably responsible for the translocation of the substrate across the membrane.</text>
</comment>
<evidence type="ECO:0000259" key="11">
    <source>
        <dbReference type="PROSITE" id="PS50928"/>
    </source>
</evidence>
<keyword evidence="8 10" id="KW-1133">Transmembrane helix</keyword>
<evidence type="ECO:0000256" key="8">
    <source>
        <dbReference type="ARBA" id="ARBA00022989"/>
    </source>
</evidence>
<keyword evidence="7 10" id="KW-0812">Transmembrane</keyword>
<evidence type="ECO:0000256" key="10">
    <source>
        <dbReference type="RuleBase" id="RU363043"/>
    </source>
</evidence>
<evidence type="ECO:0000256" key="6">
    <source>
        <dbReference type="ARBA" id="ARBA00022592"/>
    </source>
</evidence>
<comment type="subcellular location">
    <subcellularLocation>
        <location evidence="2 10">Cell membrane</location>
        <topology evidence="2 10">Multi-pass membrane protein</topology>
    </subcellularLocation>
</comment>
<dbReference type="PATRIC" id="fig|1365965.3.peg.971"/>
<gene>
    <name evidence="12" type="ORF">BBM1128_04820</name>
</gene>
<evidence type="ECO:0000256" key="9">
    <source>
        <dbReference type="ARBA" id="ARBA00023136"/>
    </source>
</evidence>
<feature type="transmembrane region" description="Helical" evidence="10">
    <location>
        <begin position="220"/>
        <end position="241"/>
    </location>
</feature>
<evidence type="ECO:0000256" key="5">
    <source>
        <dbReference type="ARBA" id="ARBA00022475"/>
    </source>
</evidence>
<accession>A0A0L7B0C6</accession>
<dbReference type="GeneID" id="29242310"/>
<keyword evidence="9 10" id="KW-0472">Membrane</keyword>
<dbReference type="InterPro" id="IPR005672">
    <property type="entry name" value="Phosphate_PstA"/>
</dbReference>
<dbReference type="Pfam" id="PF00528">
    <property type="entry name" value="BPD_transp_1"/>
    <property type="match status" value="1"/>
</dbReference>
<dbReference type="InterPro" id="IPR051408">
    <property type="entry name" value="Phosphate_transprt_permease"/>
</dbReference>
<evidence type="ECO:0000256" key="1">
    <source>
        <dbReference type="ARBA" id="ARBA00003510"/>
    </source>
</evidence>
<comment type="similarity">
    <text evidence="3 10">Belongs to the binding-protein-dependent transport system permease family. CysTW subfamily.</text>
</comment>
<dbReference type="Proteomes" id="UP000037193">
    <property type="component" value="Unassembled WGS sequence"/>
</dbReference>
<dbReference type="PANTHER" id="PTHR42922:SF1">
    <property type="entry name" value="PHOSPHATE TRANSPORT SYSTEM PERMEASE PROTEIN PSTA"/>
    <property type="match status" value="1"/>
</dbReference>
<feature type="transmembrane region" description="Helical" evidence="10">
    <location>
        <begin position="106"/>
        <end position="126"/>
    </location>
</feature>
<feature type="transmembrane region" description="Helical" evidence="10">
    <location>
        <begin position="138"/>
        <end position="164"/>
    </location>
</feature>
<evidence type="ECO:0000256" key="4">
    <source>
        <dbReference type="ARBA" id="ARBA00022448"/>
    </source>
</evidence>
<dbReference type="RefSeq" id="WP_003829829.1">
    <property type="nucleotide sequence ID" value="NZ_AVQD01000008.1"/>
</dbReference>
<keyword evidence="6" id="KW-0592">Phosphate transport</keyword>
<dbReference type="AlphaFoldDB" id="A0A0L7B0C6"/>
<dbReference type="PANTHER" id="PTHR42922">
    <property type="entry name" value="PHOSPHATE TRANSPORT SYSTEM PERMEASE PROTEIN PSTA"/>
    <property type="match status" value="1"/>
</dbReference>
<protein>
    <recommendedName>
        <fullName evidence="10">Phosphate transport system permease protein PstA</fullName>
    </recommendedName>
</protein>
<dbReference type="NCBIfam" id="TIGR00974">
    <property type="entry name" value="3a0107s02c"/>
    <property type="match status" value="1"/>
</dbReference>
<organism evidence="12 13">
    <name type="scientific">Bifidobacterium breve MCC 1128</name>
    <dbReference type="NCBI Taxonomy" id="1365965"/>
    <lineage>
        <taxon>Bacteria</taxon>
        <taxon>Bacillati</taxon>
        <taxon>Actinomycetota</taxon>
        <taxon>Actinomycetes</taxon>
        <taxon>Bifidobacteriales</taxon>
        <taxon>Bifidobacteriaceae</taxon>
        <taxon>Bifidobacterium</taxon>
    </lineage>
</organism>
<name>A0A0L7B0C6_BIFBR</name>
<evidence type="ECO:0000256" key="2">
    <source>
        <dbReference type="ARBA" id="ARBA00004651"/>
    </source>
</evidence>
<keyword evidence="4" id="KW-0813">Transport</keyword>
<dbReference type="GO" id="GO:0035435">
    <property type="term" value="P:phosphate ion transmembrane transport"/>
    <property type="evidence" value="ECO:0007669"/>
    <property type="project" value="InterPro"/>
</dbReference>
<evidence type="ECO:0000313" key="12">
    <source>
        <dbReference type="EMBL" id="KOA40956.1"/>
    </source>
</evidence>
<evidence type="ECO:0000256" key="3">
    <source>
        <dbReference type="ARBA" id="ARBA00007069"/>
    </source>
</evidence>
<reference evidence="12 13" key="1">
    <citation type="journal article" date="2015" name="Int J Genomics">
        <title>Comparative Genomics Revealed Genetic Diversity and Species/Strain-Level Differences in Carbohydrate Metabolism of Three Probiotic Bifidobacterial Species.</title>
        <authorList>
            <person name="Odamaki T."/>
            <person name="Horigome A."/>
            <person name="Sugahara H."/>
            <person name="Hashikura N."/>
            <person name="Minami J."/>
            <person name="Xiao J.Z."/>
            <person name="Abe F."/>
        </authorList>
    </citation>
    <scope>NUCLEOTIDE SEQUENCE [LARGE SCALE GENOMIC DNA]</scope>
    <source>
        <strain evidence="12 13">MCC 1128</strain>
    </source>
</reference>
<sequence>MTAAENTEKTPMDGAPKIDFDRFRPTRSSVQRRKSMDIFMWVLIALAFIIACVPLVSLLWTTIVNGIKRLNLNFLTYNMTGVVGGSQTPSGGYGGVLHAIIGTLEITAGAMVISIPIGLMCAVYLVEYANRSKLATTISLLVDVMSGIPSIVAGLFAFSMFTILLGPGTINGFEGSVALSLLMLPTVVKSSEEMLKIVPNDLREASLALGVTKQRTITKIVLRTALPGIVSGAILAIARVIGETAPLLMTAGYIVNTNVNLFSGQMTTLPVFVYQEYSKLSANCPPNAASTCVTTIPMERAWAAALVLIIVVLLLNLIGRIVAKVFAVKTDR</sequence>
<feature type="domain" description="ABC transmembrane type-1" evidence="11">
    <location>
        <begin position="100"/>
        <end position="319"/>
    </location>
</feature>
<dbReference type="CDD" id="cd06261">
    <property type="entry name" value="TM_PBP2"/>
    <property type="match status" value="1"/>
</dbReference>
<dbReference type="PROSITE" id="PS50928">
    <property type="entry name" value="ABC_TM1"/>
    <property type="match status" value="1"/>
</dbReference>
<dbReference type="EMBL" id="AVQD01000008">
    <property type="protein sequence ID" value="KOA40956.1"/>
    <property type="molecule type" value="Genomic_DNA"/>
</dbReference>
<evidence type="ECO:0000256" key="7">
    <source>
        <dbReference type="ARBA" id="ARBA00022692"/>
    </source>
</evidence>
<dbReference type="InterPro" id="IPR000515">
    <property type="entry name" value="MetI-like"/>
</dbReference>
<comment type="caution">
    <text evidence="12">The sequence shown here is derived from an EMBL/GenBank/DDBJ whole genome shotgun (WGS) entry which is preliminary data.</text>
</comment>
<proteinExistence type="inferred from homology"/>
<dbReference type="SUPFAM" id="SSF161098">
    <property type="entry name" value="MetI-like"/>
    <property type="match status" value="1"/>
</dbReference>
<evidence type="ECO:0000313" key="13">
    <source>
        <dbReference type="Proteomes" id="UP000037193"/>
    </source>
</evidence>
<dbReference type="Gene3D" id="1.10.3720.10">
    <property type="entry name" value="MetI-like"/>
    <property type="match status" value="1"/>
</dbReference>
<feature type="transmembrane region" description="Helical" evidence="10">
    <location>
        <begin position="301"/>
        <end position="323"/>
    </location>
</feature>
<dbReference type="InterPro" id="IPR035906">
    <property type="entry name" value="MetI-like_sf"/>
</dbReference>
<feature type="transmembrane region" description="Helical" evidence="10">
    <location>
        <begin position="38"/>
        <end position="63"/>
    </location>
</feature>